<feature type="region of interest" description="Disordered" evidence="1">
    <location>
        <begin position="235"/>
        <end position="258"/>
    </location>
</feature>
<feature type="region of interest" description="Disordered" evidence="1">
    <location>
        <begin position="115"/>
        <end position="180"/>
    </location>
</feature>
<keyword evidence="3" id="KW-1185">Reference proteome</keyword>
<dbReference type="EMBL" id="BPLF01000006">
    <property type="protein sequence ID" value="GIX66280.1"/>
    <property type="molecule type" value="Genomic_DNA"/>
</dbReference>
<feature type="compositionally biased region" description="Polar residues" evidence="1">
    <location>
        <begin position="120"/>
        <end position="134"/>
    </location>
</feature>
<evidence type="ECO:0008006" key="4">
    <source>
        <dbReference type="Google" id="ProtNLM"/>
    </source>
</evidence>
<gene>
    <name evidence="2" type="ORF">BcabD6B2_57160</name>
</gene>
<comment type="caution">
    <text evidence="2">The sequence shown here is derived from an EMBL/GenBank/DDBJ whole genome shotgun (WGS) entry which is preliminary data.</text>
</comment>
<sequence length="691" mass="73612">MYPSNLGPGHNGAPPEAVIYRYPQHGYTTLEPQMQAAPMDPNMRRVTMMPIYWRAGVPPQMRGVLTTRAPIQQQAMVMGAMPMSTPRFRPQPMLQTVRQQPDMLAQHMMNIVQLPPGVGTTAQSQLAQGAQTPVRSPKDMSGATYRRSSRGRGRGRRGDGTRRAYQSRKAQLANDGPPGAIFDIIPRPTRPGGKKAFPVPAKANAASAERPAPMRKLPQIIPEDTSALVAAELAESRSPSDDGVPISKPFGSTVSRIPVPQGADTWPLRMPVPQQWPGAVGGTHPAAVMVPPVAIPLIAQPSMQLQEMAMAETGLINMDPASAMALVGSMSMSPDHGGGPVTMDGSVMTPVTTQPVTAVPMAQMSAPDGSGAPDLHSQVSLSTPNLLASPPMGDAGTLGFTVPYVVAPAMGPGMPVSAMDPGALMAPQQQAVPVVFAVNSAMSSANNVGPIALQPPMSRPVGLAIPASMAMPSAVTPVVPMAPPHIPVASAPMHPEPLEHPPQVKPPGPAQHGGSDGATEVPQQAPESIVDEIKKDKQATEEVHKDHISAPRIILESFQQVLDNKRRRMRECLAEDCKNVLGEHSKVDTPYQSTIEDGVKHFYVKDIVAKLLPYHMFYYDTLLEESSTVAEEPPNYDERISALKRRLGKIMSTAQVSQQNFECTRACTEALKKLTLTSGGKGKAKAPAPTT</sequence>
<name>A0AAV4M262_BABCB</name>
<accession>A0AAV4M262</accession>
<proteinExistence type="predicted"/>
<dbReference type="GeneID" id="94197761"/>
<dbReference type="Proteomes" id="UP001497744">
    <property type="component" value="Unassembled WGS sequence"/>
</dbReference>
<dbReference type="RefSeq" id="XP_067718349.1">
    <property type="nucleotide sequence ID" value="XM_067862248.1"/>
</dbReference>
<reference evidence="2 3" key="1">
    <citation type="submission" date="2021-06" db="EMBL/GenBank/DDBJ databases">
        <title>Genome sequence of Babesia caballi.</title>
        <authorList>
            <person name="Yamagishi J."/>
            <person name="Kidaka T."/>
            <person name="Ochi A."/>
        </authorList>
    </citation>
    <scope>NUCLEOTIDE SEQUENCE [LARGE SCALE GENOMIC DNA]</scope>
    <source>
        <strain evidence="2">USDA-D6B2</strain>
    </source>
</reference>
<evidence type="ECO:0000313" key="2">
    <source>
        <dbReference type="EMBL" id="GIX66280.1"/>
    </source>
</evidence>
<evidence type="ECO:0000256" key="1">
    <source>
        <dbReference type="SAM" id="MobiDB-lite"/>
    </source>
</evidence>
<protein>
    <recommendedName>
        <fullName evidence="4">GLTSCR protein conserved domain-containing protein</fullName>
    </recommendedName>
</protein>
<evidence type="ECO:0000313" key="3">
    <source>
        <dbReference type="Proteomes" id="UP001497744"/>
    </source>
</evidence>
<feature type="region of interest" description="Disordered" evidence="1">
    <location>
        <begin position="489"/>
        <end position="524"/>
    </location>
</feature>
<organism evidence="2 3">
    <name type="scientific">Babesia caballi</name>
    <dbReference type="NCBI Taxonomy" id="5871"/>
    <lineage>
        <taxon>Eukaryota</taxon>
        <taxon>Sar</taxon>
        <taxon>Alveolata</taxon>
        <taxon>Apicomplexa</taxon>
        <taxon>Aconoidasida</taxon>
        <taxon>Piroplasmida</taxon>
        <taxon>Babesiidae</taxon>
        <taxon>Babesia</taxon>
    </lineage>
</organism>
<dbReference type="AlphaFoldDB" id="A0AAV4M262"/>